<organism evidence="1 2">
    <name type="scientific">Panagrolaimus sp. ES5</name>
    <dbReference type="NCBI Taxonomy" id="591445"/>
    <lineage>
        <taxon>Eukaryota</taxon>
        <taxon>Metazoa</taxon>
        <taxon>Ecdysozoa</taxon>
        <taxon>Nematoda</taxon>
        <taxon>Chromadorea</taxon>
        <taxon>Rhabditida</taxon>
        <taxon>Tylenchina</taxon>
        <taxon>Panagrolaimomorpha</taxon>
        <taxon>Panagrolaimoidea</taxon>
        <taxon>Panagrolaimidae</taxon>
        <taxon>Panagrolaimus</taxon>
    </lineage>
</organism>
<reference evidence="2" key="1">
    <citation type="submission" date="2022-11" db="UniProtKB">
        <authorList>
            <consortium name="WormBaseParasite"/>
        </authorList>
    </citation>
    <scope>IDENTIFICATION</scope>
</reference>
<name>A0AC34GDH8_9BILA</name>
<proteinExistence type="predicted"/>
<evidence type="ECO:0000313" key="2">
    <source>
        <dbReference type="WBParaSite" id="ES5_v2.g27464.t1"/>
    </source>
</evidence>
<sequence length="219" mass="23961">MAKPENPFNISDYGIVNDFYFHEGWHWQSFQHDIAIIEFPVGTKLGEPIKLAKNYEEGLNDVGINVGYGDTDPSPNDAEHPVICAGNSTHRSDHGDSGGPLFFDTSDGKRYQIGITHDGALKNGSADETHAETTAFIRVSAYCDWIEEKTKGEAKCEEIKKSTESNVPAPTDAPDVSSATNNLNDTTKIAPIKELPEAQHDNNGSTSKNIFAILSTLFF</sequence>
<dbReference type="Proteomes" id="UP000887579">
    <property type="component" value="Unplaced"/>
</dbReference>
<protein>
    <submittedName>
        <fullName evidence="2">Peptidase S1 domain-containing protein</fullName>
    </submittedName>
</protein>
<dbReference type="WBParaSite" id="ES5_v2.g27464.t1">
    <property type="protein sequence ID" value="ES5_v2.g27464.t1"/>
    <property type="gene ID" value="ES5_v2.g27464"/>
</dbReference>
<accession>A0AC34GDH8</accession>
<evidence type="ECO:0000313" key="1">
    <source>
        <dbReference type="Proteomes" id="UP000887579"/>
    </source>
</evidence>